<dbReference type="InterPro" id="IPR036890">
    <property type="entry name" value="HATPase_C_sf"/>
</dbReference>
<feature type="transmembrane region" description="Helical" evidence="12">
    <location>
        <begin position="20"/>
        <end position="38"/>
    </location>
</feature>
<evidence type="ECO:0000256" key="10">
    <source>
        <dbReference type="ARBA" id="ARBA00023012"/>
    </source>
</evidence>
<dbReference type="InterPro" id="IPR003594">
    <property type="entry name" value="HATPase_dom"/>
</dbReference>
<protein>
    <submittedName>
        <fullName evidence="15">Uncharacterized protein</fullName>
    </submittedName>
</protein>
<dbReference type="Pfam" id="PF06580">
    <property type="entry name" value="His_kinase"/>
    <property type="match status" value="1"/>
</dbReference>
<dbReference type="AlphaFoldDB" id="A0A6N7WEI3"/>
<keyword evidence="3" id="KW-0597">Phosphoprotein</keyword>
<keyword evidence="2" id="KW-1003">Cell membrane</keyword>
<keyword evidence="10" id="KW-0902">Two-component regulatory system</keyword>
<keyword evidence="16" id="KW-1185">Reference proteome</keyword>
<evidence type="ECO:0000313" key="16">
    <source>
        <dbReference type="Proteomes" id="UP000436047"/>
    </source>
</evidence>
<evidence type="ECO:0000256" key="1">
    <source>
        <dbReference type="ARBA" id="ARBA00004651"/>
    </source>
</evidence>
<sequence>MKTRGGNMNQNRLFIKFSSAFLGFILLPFMLILIFLLLRANRLQVQYNLSQNEILENQTVSAVLQQMKLAENMCKTVIQNQNLLDFLDKQYETTPDLLYYRTTIRDFVKVTNGVSDIKLRIYLENTTIPMGFGIFYPISYIDRTAFFNNFYQSVNQEDIWLSGSFDEELPSIQRIGSKDTYHYFHKIQVGTRLIGVIEALVPEQVFFVKDSLSEGIFEPAMQSGYHIFNYSSSYLDSERLSEIVEGPRSGNSGHIIYSKYDIDNTPFHTITLSDSTQLTGISIALMLLLPLLFIVMMSGFFAYNRRVIQDIHYCLDRMEYAVEHNFESSVAGMDAVAGRKDELSVLAVRINYLLTQIRTLLDQKIQEETAAKQAELLALQHQINPHFLYNTMEIFSSRMELAGLYKESAAVSAFCRMLRYNINSKELMATLNGEIKMVRDYLALQSIRSIPFQVDFQIPDELLEERCIRFLLEPFIENSFKYRGDANPLSITISALKQGDDICFLIENNGEPLSPQRVSELNYRFESAPVKLETDGERIGLNNINSRLKLFYDDKHFIRVSCEGGITSFRFHIERRPALH</sequence>
<feature type="domain" description="Histidine kinase/HSP90-like ATPase" evidence="13">
    <location>
        <begin position="468"/>
        <end position="575"/>
    </location>
</feature>
<keyword evidence="9 12" id="KW-1133">Transmembrane helix</keyword>
<evidence type="ECO:0000256" key="11">
    <source>
        <dbReference type="ARBA" id="ARBA00023136"/>
    </source>
</evidence>
<dbReference type="GO" id="GO:0000155">
    <property type="term" value="F:phosphorelay sensor kinase activity"/>
    <property type="evidence" value="ECO:0007669"/>
    <property type="project" value="InterPro"/>
</dbReference>
<dbReference type="GO" id="GO:0005524">
    <property type="term" value="F:ATP binding"/>
    <property type="evidence" value="ECO:0007669"/>
    <property type="project" value="UniProtKB-KW"/>
</dbReference>
<evidence type="ECO:0000256" key="8">
    <source>
        <dbReference type="ARBA" id="ARBA00022840"/>
    </source>
</evidence>
<dbReference type="InterPro" id="IPR010559">
    <property type="entry name" value="Sig_transdc_His_kin_internal"/>
</dbReference>
<reference evidence="15 16" key="1">
    <citation type="submission" date="2019-08" db="EMBL/GenBank/DDBJ databases">
        <title>In-depth cultivation of the pig gut microbiome towards novel bacterial diversity and tailored functional studies.</title>
        <authorList>
            <person name="Wylensek D."/>
            <person name="Hitch T.C.A."/>
            <person name="Clavel T."/>
        </authorList>
    </citation>
    <scope>NUCLEOTIDE SEQUENCE [LARGE SCALE GENOMIC DNA]</scope>
    <source>
        <strain evidence="15 16">WCA-389-WT-23B</strain>
    </source>
</reference>
<evidence type="ECO:0000256" key="3">
    <source>
        <dbReference type="ARBA" id="ARBA00022553"/>
    </source>
</evidence>
<feature type="transmembrane region" description="Helical" evidence="12">
    <location>
        <begin position="281"/>
        <end position="303"/>
    </location>
</feature>
<dbReference type="GO" id="GO:0005886">
    <property type="term" value="C:plasma membrane"/>
    <property type="evidence" value="ECO:0007669"/>
    <property type="project" value="UniProtKB-SubCell"/>
</dbReference>
<feature type="domain" description="Signal transduction histidine kinase internal region" evidence="14">
    <location>
        <begin position="374"/>
        <end position="448"/>
    </location>
</feature>
<keyword evidence="8" id="KW-0067">ATP-binding</keyword>
<evidence type="ECO:0000256" key="4">
    <source>
        <dbReference type="ARBA" id="ARBA00022679"/>
    </source>
</evidence>
<evidence type="ECO:0000256" key="2">
    <source>
        <dbReference type="ARBA" id="ARBA00022475"/>
    </source>
</evidence>
<evidence type="ECO:0000259" key="13">
    <source>
        <dbReference type="Pfam" id="PF02518"/>
    </source>
</evidence>
<gene>
    <name evidence="15" type="ORF">FYJ45_07495</name>
</gene>
<dbReference type="PANTHER" id="PTHR34220">
    <property type="entry name" value="SENSOR HISTIDINE KINASE YPDA"/>
    <property type="match status" value="1"/>
</dbReference>
<keyword evidence="5 12" id="KW-0812">Transmembrane</keyword>
<keyword evidence="7" id="KW-0418">Kinase</keyword>
<proteinExistence type="predicted"/>
<name>A0A6N7WEI3_9FIRM</name>
<evidence type="ECO:0000256" key="7">
    <source>
        <dbReference type="ARBA" id="ARBA00022777"/>
    </source>
</evidence>
<dbReference type="Pfam" id="PF02518">
    <property type="entry name" value="HATPase_c"/>
    <property type="match status" value="1"/>
</dbReference>
<accession>A0A6N7WEI3</accession>
<comment type="subcellular location">
    <subcellularLocation>
        <location evidence="1">Cell membrane</location>
        <topology evidence="1">Multi-pass membrane protein</topology>
    </subcellularLocation>
</comment>
<organism evidence="15 16">
    <name type="scientific">Eisenbergiella porci</name>
    <dbReference type="NCBI Taxonomy" id="2652274"/>
    <lineage>
        <taxon>Bacteria</taxon>
        <taxon>Bacillati</taxon>
        <taxon>Bacillota</taxon>
        <taxon>Clostridia</taxon>
        <taxon>Lachnospirales</taxon>
        <taxon>Lachnospiraceae</taxon>
        <taxon>Eisenbergiella</taxon>
    </lineage>
</organism>
<dbReference type="Proteomes" id="UP000436047">
    <property type="component" value="Unassembled WGS sequence"/>
</dbReference>
<evidence type="ECO:0000259" key="14">
    <source>
        <dbReference type="Pfam" id="PF06580"/>
    </source>
</evidence>
<dbReference type="PANTHER" id="PTHR34220:SF11">
    <property type="entry name" value="SENSOR PROTEIN KINASE HPTS"/>
    <property type="match status" value="1"/>
</dbReference>
<evidence type="ECO:0000256" key="9">
    <source>
        <dbReference type="ARBA" id="ARBA00022989"/>
    </source>
</evidence>
<dbReference type="Gene3D" id="3.30.565.10">
    <property type="entry name" value="Histidine kinase-like ATPase, C-terminal domain"/>
    <property type="match status" value="1"/>
</dbReference>
<keyword evidence="6" id="KW-0547">Nucleotide-binding</keyword>
<evidence type="ECO:0000313" key="15">
    <source>
        <dbReference type="EMBL" id="MSS88145.1"/>
    </source>
</evidence>
<dbReference type="InterPro" id="IPR050640">
    <property type="entry name" value="Bact_2-comp_sensor_kinase"/>
</dbReference>
<evidence type="ECO:0000256" key="12">
    <source>
        <dbReference type="SAM" id="Phobius"/>
    </source>
</evidence>
<dbReference type="SUPFAM" id="SSF55874">
    <property type="entry name" value="ATPase domain of HSP90 chaperone/DNA topoisomerase II/histidine kinase"/>
    <property type="match status" value="1"/>
</dbReference>
<dbReference type="EMBL" id="VUMI01000009">
    <property type="protein sequence ID" value="MSS88145.1"/>
    <property type="molecule type" value="Genomic_DNA"/>
</dbReference>
<evidence type="ECO:0000256" key="6">
    <source>
        <dbReference type="ARBA" id="ARBA00022741"/>
    </source>
</evidence>
<keyword evidence="4" id="KW-0808">Transferase</keyword>
<keyword evidence="11 12" id="KW-0472">Membrane</keyword>
<evidence type="ECO:0000256" key="5">
    <source>
        <dbReference type="ARBA" id="ARBA00022692"/>
    </source>
</evidence>
<comment type="caution">
    <text evidence="15">The sequence shown here is derived from an EMBL/GenBank/DDBJ whole genome shotgun (WGS) entry which is preliminary data.</text>
</comment>